<dbReference type="PANTHER" id="PTHR30146">
    <property type="entry name" value="LACI-RELATED TRANSCRIPTIONAL REPRESSOR"/>
    <property type="match status" value="1"/>
</dbReference>
<dbReference type="Gene3D" id="1.10.260.40">
    <property type="entry name" value="lambda repressor-like DNA-binding domains"/>
    <property type="match status" value="1"/>
</dbReference>
<dbReference type="CDD" id="cd06267">
    <property type="entry name" value="PBP1_LacI_sugar_binding-like"/>
    <property type="match status" value="1"/>
</dbReference>
<evidence type="ECO:0000256" key="2">
    <source>
        <dbReference type="ARBA" id="ARBA00023125"/>
    </source>
</evidence>
<reference evidence="6 7" key="1">
    <citation type="submission" date="2019-09" db="EMBL/GenBank/DDBJ databases">
        <authorList>
            <person name="Valk L.C."/>
        </authorList>
    </citation>
    <scope>NUCLEOTIDE SEQUENCE [LARGE SCALE GENOMIC DNA]</scope>
    <source>
        <strain evidence="6">GalUA</strain>
    </source>
</reference>
<keyword evidence="1" id="KW-0805">Transcription regulation</keyword>
<dbReference type="Pfam" id="PF13377">
    <property type="entry name" value="Peripla_BP_3"/>
    <property type="match status" value="1"/>
</dbReference>
<protein>
    <submittedName>
        <fullName evidence="6">LacI family transcriptional regulator</fullName>
    </submittedName>
</protein>
<dbReference type="CDD" id="cd01392">
    <property type="entry name" value="HTH_LacI"/>
    <property type="match status" value="1"/>
</dbReference>
<evidence type="ECO:0000313" key="6">
    <source>
        <dbReference type="EMBL" id="KAB1437757.1"/>
    </source>
</evidence>
<dbReference type="SUPFAM" id="SSF53822">
    <property type="entry name" value="Periplasmic binding protein-like I"/>
    <property type="match status" value="1"/>
</dbReference>
<name>A0A7V7QJE6_9FIRM</name>
<evidence type="ECO:0000313" key="7">
    <source>
        <dbReference type="Proteomes" id="UP000461768"/>
    </source>
</evidence>
<dbReference type="PANTHER" id="PTHR30146:SF24">
    <property type="entry name" value="XYLOSE OPERON REGULATORY PROTEIN"/>
    <property type="match status" value="1"/>
</dbReference>
<dbReference type="GO" id="GO:0003700">
    <property type="term" value="F:DNA-binding transcription factor activity"/>
    <property type="evidence" value="ECO:0007669"/>
    <property type="project" value="TreeGrafter"/>
</dbReference>
<sequence length="345" mass="39134">MIRLQDIADMVGVSRTTVSNVIHGNTKRVSKQTIDKINEVLKKEGYVPNMGSMILTSNVSRIIGFIMSYEETHGYNAMQDPFVGEFVGSLRKAADYAGYYIMLISGTDIEKIAKVASQWNVDGLVALGFTSTDFIALRRKLNKPIIMIDTYSENELPYVNVGIDDFSGGYQIGEYLLNRGYSKALFLAETRQASDYYRWLGFKKAMESQGGFCSKSRYVLVYPEYQLRMKQYEDWIPRFKEAGAIAFSSDYAAMEGINFFLSRGLKIPQDISVTGFDDNMYTELIHPKLTTIHQDVSKKADIALEQLIKLIKDESIQNRNIKIEVKLIERDSVGNRITNNIQTSI</sequence>
<gene>
    <name evidence="6" type="ORF">F7O84_09175</name>
</gene>
<reference evidence="6 7" key="2">
    <citation type="submission" date="2020-02" db="EMBL/GenBank/DDBJ databases">
        <title>Candidatus Galacturonibacter soehngenii shows hetero-acetogenic catabolism of galacturonic acid but lacks a canonical carbon monoxide dehydrogenase/acetyl-CoA synthase complex.</title>
        <authorList>
            <person name="Diender M."/>
            <person name="Stouten G.R."/>
            <person name="Petersen J.F."/>
            <person name="Nielsen P.H."/>
            <person name="Dueholm M.S."/>
            <person name="Pronk J.T."/>
            <person name="Van Loosdrecht M.C.M."/>
        </authorList>
    </citation>
    <scope>NUCLEOTIDE SEQUENCE [LARGE SCALE GENOMIC DNA]</scope>
    <source>
        <strain evidence="6">GalUA</strain>
    </source>
</reference>
<evidence type="ECO:0000259" key="4">
    <source>
        <dbReference type="PROSITE" id="PS50932"/>
    </source>
</evidence>
<proteinExistence type="predicted"/>
<dbReference type="Proteomes" id="UP000461768">
    <property type="component" value="Unassembled WGS sequence"/>
</dbReference>
<dbReference type="AlphaFoldDB" id="A0A7V7QJE6"/>
<dbReference type="PROSITE" id="PS50943">
    <property type="entry name" value="HTH_CROC1"/>
    <property type="match status" value="1"/>
</dbReference>
<dbReference type="Gene3D" id="3.40.50.2300">
    <property type="match status" value="2"/>
</dbReference>
<dbReference type="InterPro" id="IPR001387">
    <property type="entry name" value="Cro/C1-type_HTH"/>
</dbReference>
<feature type="domain" description="HTH lacI-type" evidence="4">
    <location>
        <begin position="2"/>
        <end position="57"/>
    </location>
</feature>
<dbReference type="GO" id="GO:0000976">
    <property type="term" value="F:transcription cis-regulatory region binding"/>
    <property type="evidence" value="ECO:0007669"/>
    <property type="project" value="TreeGrafter"/>
</dbReference>
<dbReference type="SMART" id="SM00354">
    <property type="entry name" value="HTH_LACI"/>
    <property type="match status" value="1"/>
</dbReference>
<dbReference type="EMBL" id="WAGX01000005">
    <property type="protein sequence ID" value="KAB1437757.1"/>
    <property type="molecule type" value="Genomic_DNA"/>
</dbReference>
<dbReference type="SUPFAM" id="SSF47413">
    <property type="entry name" value="lambda repressor-like DNA-binding domains"/>
    <property type="match status" value="1"/>
</dbReference>
<dbReference type="InterPro" id="IPR010982">
    <property type="entry name" value="Lambda_DNA-bd_dom_sf"/>
</dbReference>
<dbReference type="RefSeq" id="WP_151144292.1">
    <property type="nucleotide sequence ID" value="NZ_WAGX01000005.1"/>
</dbReference>
<evidence type="ECO:0000256" key="1">
    <source>
        <dbReference type="ARBA" id="ARBA00023015"/>
    </source>
</evidence>
<dbReference type="InterPro" id="IPR046335">
    <property type="entry name" value="LacI/GalR-like_sensor"/>
</dbReference>
<keyword evidence="7" id="KW-1185">Reference proteome</keyword>
<organism evidence="6 7">
    <name type="scientific">Candidatus Galacturonatibacter soehngenii</name>
    <dbReference type="NCBI Taxonomy" id="2307010"/>
    <lineage>
        <taxon>Bacteria</taxon>
        <taxon>Bacillati</taxon>
        <taxon>Bacillota</taxon>
        <taxon>Clostridia</taxon>
        <taxon>Lachnospirales</taxon>
        <taxon>Lachnospiraceae</taxon>
        <taxon>Candidatus Galacturonatibacter</taxon>
    </lineage>
</organism>
<evidence type="ECO:0000259" key="5">
    <source>
        <dbReference type="PROSITE" id="PS50943"/>
    </source>
</evidence>
<dbReference type="OrthoDB" id="9796186at2"/>
<dbReference type="InterPro" id="IPR028082">
    <property type="entry name" value="Peripla_BP_I"/>
</dbReference>
<keyword evidence="3" id="KW-0804">Transcription</keyword>
<dbReference type="Pfam" id="PF00356">
    <property type="entry name" value="LacI"/>
    <property type="match status" value="1"/>
</dbReference>
<dbReference type="PROSITE" id="PS50932">
    <property type="entry name" value="HTH_LACI_2"/>
    <property type="match status" value="1"/>
</dbReference>
<evidence type="ECO:0000256" key="3">
    <source>
        <dbReference type="ARBA" id="ARBA00023163"/>
    </source>
</evidence>
<comment type="caution">
    <text evidence="6">The sequence shown here is derived from an EMBL/GenBank/DDBJ whole genome shotgun (WGS) entry which is preliminary data.</text>
</comment>
<keyword evidence="2" id="KW-0238">DNA-binding</keyword>
<accession>A0A7V7QJE6</accession>
<dbReference type="InterPro" id="IPR000843">
    <property type="entry name" value="HTH_LacI"/>
</dbReference>
<feature type="domain" description="HTH cro/C1-type" evidence="5">
    <location>
        <begin position="4"/>
        <end position="47"/>
    </location>
</feature>